<dbReference type="InterPro" id="IPR036390">
    <property type="entry name" value="WH_DNA-bd_sf"/>
</dbReference>
<gene>
    <name evidence="3" type="ORF">SAMN02744037_02741</name>
</gene>
<reference evidence="4" key="1">
    <citation type="submission" date="2016-11" db="EMBL/GenBank/DDBJ databases">
        <authorList>
            <person name="Varghese N."/>
            <person name="Submissions S."/>
        </authorList>
    </citation>
    <scope>NUCLEOTIDE SEQUENCE [LARGE SCALE GENOMIC DNA]</scope>
    <source>
        <strain evidence="4">DSM 15518</strain>
    </source>
</reference>
<dbReference type="SUPFAM" id="SSF46785">
    <property type="entry name" value="Winged helix' DNA-binding domain"/>
    <property type="match status" value="2"/>
</dbReference>
<dbReference type="EMBL" id="FRAE01000122">
    <property type="protein sequence ID" value="SHK64718.1"/>
    <property type="molecule type" value="Genomic_DNA"/>
</dbReference>
<sequence length="322" mass="38362">MNENGIVIKHNKLIEAKYDLNLNEQKIILYAVSKLDRNNSNFNILELEVKEFTKLIGTTTDRYSEIRELVRELRKKEVIIKLDDNNKQKELITGWLSSIEYKGDGIIELEFSQKLVPYLLQLKKFYTKYEIKNILYLKNKYSIRIYELLKQYQTIGKREFNLEELKDKLGCSNKFKEFRDFKRRILDPAKKEINELTDINFEYEKLTRGRKVIGIKFIIDYKIDKEKQIIDSLYSKEEIQDIKIKSGLENEKFSSKQILNIYKIAVKKTNSGELDPFEYIKLNYQEIIRKNTARNKFAYLKKALEEDFAGAANQIKYSFVFN</sequence>
<feature type="domain" description="Initiator Rep protein WH1" evidence="2">
    <location>
        <begin position="6"/>
        <end position="150"/>
    </location>
</feature>
<accession>A0A1M6U6L6</accession>
<dbReference type="Pfam" id="PF21205">
    <property type="entry name" value="Rep3_C"/>
    <property type="match status" value="1"/>
</dbReference>
<comment type="similarity">
    <text evidence="1">Belongs to the initiator RepB protein family.</text>
</comment>
<protein>
    <submittedName>
        <fullName evidence="3">Initiator Replication protein</fullName>
    </submittedName>
</protein>
<dbReference type="Pfam" id="PF01051">
    <property type="entry name" value="Rep3_N"/>
    <property type="match status" value="1"/>
</dbReference>
<dbReference type="RefSeq" id="WP_072890981.1">
    <property type="nucleotide sequence ID" value="NZ_FRAE01000122.1"/>
</dbReference>
<name>A0A1M6U6L6_9FIRM</name>
<organism evidence="3 4">
    <name type="scientific">Tepidibacter formicigenes DSM 15518</name>
    <dbReference type="NCBI Taxonomy" id="1123349"/>
    <lineage>
        <taxon>Bacteria</taxon>
        <taxon>Bacillati</taxon>
        <taxon>Bacillota</taxon>
        <taxon>Clostridia</taxon>
        <taxon>Peptostreptococcales</taxon>
        <taxon>Peptostreptococcaceae</taxon>
        <taxon>Tepidibacter</taxon>
    </lineage>
</organism>
<evidence type="ECO:0000259" key="2">
    <source>
        <dbReference type="Pfam" id="PF01051"/>
    </source>
</evidence>
<dbReference type="Gene3D" id="1.10.10.10">
    <property type="entry name" value="Winged helix-like DNA-binding domain superfamily/Winged helix DNA-binding domain"/>
    <property type="match status" value="2"/>
</dbReference>
<dbReference type="Proteomes" id="UP000242497">
    <property type="component" value="Unassembled WGS sequence"/>
</dbReference>
<dbReference type="GO" id="GO:0006270">
    <property type="term" value="P:DNA replication initiation"/>
    <property type="evidence" value="ECO:0007669"/>
    <property type="project" value="InterPro"/>
</dbReference>
<dbReference type="GO" id="GO:0003887">
    <property type="term" value="F:DNA-directed DNA polymerase activity"/>
    <property type="evidence" value="ECO:0007669"/>
    <property type="project" value="InterPro"/>
</dbReference>
<dbReference type="InterPro" id="IPR036388">
    <property type="entry name" value="WH-like_DNA-bd_sf"/>
</dbReference>
<dbReference type="OrthoDB" id="1938780at2"/>
<evidence type="ECO:0000256" key="1">
    <source>
        <dbReference type="ARBA" id="ARBA00038283"/>
    </source>
</evidence>
<evidence type="ECO:0000313" key="3">
    <source>
        <dbReference type="EMBL" id="SHK64718.1"/>
    </source>
</evidence>
<keyword evidence="4" id="KW-1185">Reference proteome</keyword>
<dbReference type="AlphaFoldDB" id="A0A1M6U6L6"/>
<proteinExistence type="inferred from homology"/>
<dbReference type="STRING" id="1123349.SAMN02744037_02741"/>
<evidence type="ECO:0000313" key="4">
    <source>
        <dbReference type="Proteomes" id="UP000242497"/>
    </source>
</evidence>
<dbReference type="InterPro" id="IPR000525">
    <property type="entry name" value="Initiator_Rep_WH1"/>
</dbReference>